<dbReference type="EMBL" id="CAMXCT020003359">
    <property type="protein sequence ID" value="CAL1157457.1"/>
    <property type="molecule type" value="Genomic_DNA"/>
</dbReference>
<dbReference type="EMBL" id="CAMXCT030003359">
    <property type="protein sequence ID" value="CAL4791394.1"/>
    <property type="molecule type" value="Genomic_DNA"/>
</dbReference>
<gene>
    <name evidence="2" type="ORF">C1SCF055_LOCUS29899</name>
</gene>
<evidence type="ECO:0000256" key="1">
    <source>
        <dbReference type="SAM" id="MobiDB-lite"/>
    </source>
</evidence>
<evidence type="ECO:0000313" key="4">
    <source>
        <dbReference type="Proteomes" id="UP001152797"/>
    </source>
</evidence>
<sequence>MKLCFSVMCDQWSSGLKTLRQSDDGFSPFLPVLSQCSFQPKSSCAKRSRSIRSGLLRKVRFLPEVTICDEEFTQHVVLFDLNQFHGWPGKTRQIRKYTRSHALTYPCKVSKICKLLDSGDEEHPPNEQVTELPPFQSSQEPLSSSAVLIRDHFPQCLKPGSLFEGFSDPRPALGDITNLQRLNAKTADASLIDLAEDDDVSFMQKTAPKTFACKQLPFPDEGNPILEGVAQGQADPIPLESHTPSNDAMSDGYSASVATDSSQVAPPSSVGGRQESILYHLADPPIRVFLDWSDYDTMIQEIAFHLGRDPVEVIDAYEVLPYPHDTPEGATPIIVHIFDDIAVGQPAKLVLLDTELHGHSFEVNYEVGLNLSPSLLSSDGVRNLARDDSTLEDDEVFQALQESLVLTALPLTPTLDEGHTQHDQTALAPAVHCDVVSPKEGIDLPASNPEPTFFDFNPEAPVFAPGALTDEFDNMHLHTIATQWLAAAQSWDDSVPSARFITWRVSPATGRRFCLDSREVVLYGDMENWRRRILQTWADQTDPMVPADIISVSPHPSSLEPGVAGHVIVQQHPLDTHAASLVTIVDPAVNHGLFRRQDHDPLPMHALEEESTLPPALRELWELRRTEALQDGDDPATQFRVETWLCIRRGQRINLQDLLALPDALLRRQLQDAIHGEIYRRPPGPGFPSDVMDANTLPEALNQFFAHHSATEMLEEGRVYPFDAFVSLYSGANVVVRYGEFDRPEPSGPSDGTMMLQLNSKVRSVSGTSSLMTTLVPRPISLEQELLDTEEDIANIPLSLGQFLSSSAIAWTVCAWELPHGNTDTVLLGPDESIGPSVSTTFRSKHDFLKPDTTALNLRQSLSVQHGTKIRRNGQLLSSEVHLRHGDVVEYHAAPSHVSFDLNRQHPKVQLCLEASIPTPSCSFDEDRDATLLLQCPDTLQMLQAANEWHFVFLPAGLDMHPATYEALHLQPVDATLKPDILELYVDGATPADTSAWAVVAVALSPAGRTFYGCVSGITQLCPEHPHWVGATQHGKY</sequence>
<feature type="region of interest" description="Disordered" evidence="1">
    <location>
        <begin position="235"/>
        <end position="270"/>
    </location>
</feature>
<name>A0A9P1D7Q1_9DINO</name>
<protein>
    <submittedName>
        <fullName evidence="2">Uncharacterized protein</fullName>
    </submittedName>
</protein>
<evidence type="ECO:0000313" key="2">
    <source>
        <dbReference type="EMBL" id="CAI4004082.1"/>
    </source>
</evidence>
<keyword evidence="4" id="KW-1185">Reference proteome</keyword>
<reference evidence="2" key="1">
    <citation type="submission" date="2022-10" db="EMBL/GenBank/DDBJ databases">
        <authorList>
            <person name="Chen Y."/>
            <person name="Dougan E. K."/>
            <person name="Chan C."/>
            <person name="Rhodes N."/>
            <person name="Thang M."/>
        </authorList>
    </citation>
    <scope>NUCLEOTIDE SEQUENCE</scope>
</reference>
<accession>A0A9P1D7Q1</accession>
<feature type="region of interest" description="Disordered" evidence="1">
    <location>
        <begin position="120"/>
        <end position="139"/>
    </location>
</feature>
<dbReference type="EMBL" id="CAMXCT010003359">
    <property type="protein sequence ID" value="CAI4004082.1"/>
    <property type="molecule type" value="Genomic_DNA"/>
</dbReference>
<dbReference type="AlphaFoldDB" id="A0A9P1D7Q1"/>
<reference evidence="3 4" key="2">
    <citation type="submission" date="2024-05" db="EMBL/GenBank/DDBJ databases">
        <authorList>
            <person name="Chen Y."/>
            <person name="Shah S."/>
            <person name="Dougan E. K."/>
            <person name="Thang M."/>
            <person name="Chan C."/>
        </authorList>
    </citation>
    <scope>NUCLEOTIDE SEQUENCE [LARGE SCALE GENOMIC DNA]</scope>
</reference>
<comment type="caution">
    <text evidence="2">The sequence shown here is derived from an EMBL/GenBank/DDBJ whole genome shotgun (WGS) entry which is preliminary data.</text>
</comment>
<evidence type="ECO:0000313" key="3">
    <source>
        <dbReference type="EMBL" id="CAL4791394.1"/>
    </source>
</evidence>
<proteinExistence type="predicted"/>
<dbReference type="Proteomes" id="UP001152797">
    <property type="component" value="Unassembled WGS sequence"/>
</dbReference>
<feature type="compositionally biased region" description="Polar residues" evidence="1">
    <location>
        <begin position="256"/>
        <end position="266"/>
    </location>
</feature>
<organism evidence="2">
    <name type="scientific">Cladocopium goreaui</name>
    <dbReference type="NCBI Taxonomy" id="2562237"/>
    <lineage>
        <taxon>Eukaryota</taxon>
        <taxon>Sar</taxon>
        <taxon>Alveolata</taxon>
        <taxon>Dinophyceae</taxon>
        <taxon>Suessiales</taxon>
        <taxon>Symbiodiniaceae</taxon>
        <taxon>Cladocopium</taxon>
    </lineage>
</organism>